<keyword evidence="2" id="KW-1185">Reference proteome</keyword>
<evidence type="ECO:0000313" key="1">
    <source>
        <dbReference type="EMBL" id="POR56336.1"/>
    </source>
</evidence>
<organism evidence="1 2">
    <name type="scientific">Paraburkholderia eburnea</name>
    <dbReference type="NCBI Taxonomy" id="1189126"/>
    <lineage>
        <taxon>Bacteria</taxon>
        <taxon>Pseudomonadati</taxon>
        <taxon>Pseudomonadota</taxon>
        <taxon>Betaproteobacteria</taxon>
        <taxon>Burkholderiales</taxon>
        <taxon>Burkholderiaceae</taxon>
        <taxon>Paraburkholderia</taxon>
    </lineage>
</organism>
<sequence length="379" mass="42807">MRVVHVSNTPVAGSPGNIVAALNRHTDIEARHVVFNAQAYGTRTFAVDIDWRTQRVEALAVIDAADVVHLHQHFSIDETFGADMARRIGGRKLIRQYHSAPALWAKHDRELLTRIVTDPVPQLVIAQGPERYYPLARVVPNIVPIHDERYRNAPEADDGPPIVVYAPSGRASAWKTRWETKGAPQTLALLRRFERKGLCRVRTIMNTPHDECLRLKQGAALAVDECVTGNYHLSGLESLAQGKPVVGHLDARVQAQLRALTGAVELPWVDVRLEEAEPVLHALLADKRLREEIGQASRRWMEAHYDDATLVEHYRRAYFDLFEAPGSFGVPRFRSHAEQWRAVALHDHAWDVRRRAGTPWWRQAADAFKRAVKGTQARP</sequence>
<accession>A0A2S4MNL4</accession>
<dbReference type="AlphaFoldDB" id="A0A2S4MNL4"/>
<reference evidence="1 2" key="1">
    <citation type="submission" date="2018-01" db="EMBL/GenBank/DDBJ databases">
        <title>Genomic Encyclopedia of Type Strains, Phase III (KMG-III): the genomes of soil and plant-associated and newly described type strains.</title>
        <authorList>
            <person name="Whitman W."/>
        </authorList>
    </citation>
    <scope>NUCLEOTIDE SEQUENCE [LARGE SCALE GENOMIC DNA]</scope>
    <source>
        <strain evidence="1 2">JCM 18070</strain>
    </source>
</reference>
<evidence type="ECO:0000313" key="2">
    <source>
        <dbReference type="Proteomes" id="UP000237381"/>
    </source>
</evidence>
<dbReference type="EMBL" id="PQGA01000001">
    <property type="protein sequence ID" value="POR56336.1"/>
    <property type="molecule type" value="Genomic_DNA"/>
</dbReference>
<comment type="caution">
    <text evidence="1">The sequence shown here is derived from an EMBL/GenBank/DDBJ whole genome shotgun (WGS) entry which is preliminary data.</text>
</comment>
<dbReference type="OrthoDB" id="8992629at2"/>
<dbReference type="Proteomes" id="UP000237381">
    <property type="component" value="Unassembled WGS sequence"/>
</dbReference>
<evidence type="ECO:0008006" key="3">
    <source>
        <dbReference type="Google" id="ProtNLM"/>
    </source>
</evidence>
<proteinExistence type="predicted"/>
<dbReference type="SUPFAM" id="SSF53756">
    <property type="entry name" value="UDP-Glycosyltransferase/glycogen phosphorylase"/>
    <property type="match status" value="1"/>
</dbReference>
<gene>
    <name evidence="1" type="ORF">B0G62_101734</name>
</gene>
<dbReference type="RefSeq" id="WP_103702569.1">
    <property type="nucleotide sequence ID" value="NZ_PQGA01000001.1"/>
</dbReference>
<dbReference type="Gene3D" id="3.40.50.2000">
    <property type="entry name" value="Glycogen Phosphorylase B"/>
    <property type="match status" value="1"/>
</dbReference>
<name>A0A2S4MNL4_9BURK</name>
<protein>
    <recommendedName>
        <fullName evidence="3">Glycosyltransferase involved in cell wall biosynthesis</fullName>
    </recommendedName>
</protein>